<dbReference type="PANTHER" id="PTHR12385:SF14">
    <property type="entry name" value="CHOLINE TRANSPORTER-LIKE 2"/>
    <property type="match status" value="1"/>
</dbReference>
<feature type="transmembrane region" description="Helical" evidence="7">
    <location>
        <begin position="216"/>
        <end position="234"/>
    </location>
</feature>
<keyword evidence="6" id="KW-0325">Glycoprotein</keyword>
<gene>
    <name evidence="8" type="ORF">P5673_008706</name>
</gene>
<evidence type="ECO:0000313" key="9">
    <source>
        <dbReference type="Proteomes" id="UP001249851"/>
    </source>
</evidence>
<evidence type="ECO:0000256" key="5">
    <source>
        <dbReference type="ARBA" id="ARBA00023136"/>
    </source>
</evidence>
<dbReference type="InterPro" id="IPR007603">
    <property type="entry name" value="Choline_transptr-like"/>
</dbReference>
<evidence type="ECO:0000256" key="3">
    <source>
        <dbReference type="ARBA" id="ARBA00022692"/>
    </source>
</evidence>
<dbReference type="PANTHER" id="PTHR12385">
    <property type="entry name" value="CHOLINE TRANSPORTER-LIKE (SLC FAMILY 44)"/>
    <property type="match status" value="1"/>
</dbReference>
<accession>A0AAD9VA81</accession>
<comment type="similarity">
    <text evidence="2">Belongs to the CTL (choline transporter-like) family.</text>
</comment>
<evidence type="ECO:0000313" key="8">
    <source>
        <dbReference type="EMBL" id="KAK2566944.1"/>
    </source>
</evidence>
<protein>
    <submittedName>
        <fullName evidence="8">Choline transporter-like protein 2</fullName>
    </submittedName>
</protein>
<keyword evidence="9" id="KW-1185">Reference proteome</keyword>
<evidence type="ECO:0000256" key="2">
    <source>
        <dbReference type="ARBA" id="ARBA00007168"/>
    </source>
</evidence>
<keyword evidence="5 7" id="KW-0472">Membrane</keyword>
<dbReference type="GO" id="GO:0016020">
    <property type="term" value="C:membrane"/>
    <property type="evidence" value="ECO:0007669"/>
    <property type="project" value="UniProtKB-SubCell"/>
</dbReference>
<reference evidence="8" key="2">
    <citation type="journal article" date="2023" name="Science">
        <title>Genomic signatures of disease resistance in endangered staghorn corals.</title>
        <authorList>
            <person name="Vollmer S.V."/>
            <person name="Selwyn J.D."/>
            <person name="Despard B.A."/>
            <person name="Roesel C.L."/>
        </authorList>
    </citation>
    <scope>NUCLEOTIDE SEQUENCE</scope>
    <source>
        <strain evidence="8">K2</strain>
    </source>
</reference>
<proteinExistence type="inferred from homology"/>
<reference evidence="8" key="1">
    <citation type="journal article" date="2023" name="G3 (Bethesda)">
        <title>Whole genome assembly and annotation of the endangered Caribbean coral Acropora cervicornis.</title>
        <authorList>
            <person name="Selwyn J.D."/>
            <person name="Vollmer S.V."/>
        </authorList>
    </citation>
    <scope>NUCLEOTIDE SEQUENCE</scope>
    <source>
        <strain evidence="8">K2</strain>
    </source>
</reference>
<keyword evidence="3 7" id="KW-0812">Transmembrane</keyword>
<evidence type="ECO:0000256" key="6">
    <source>
        <dbReference type="ARBA" id="ARBA00023180"/>
    </source>
</evidence>
<evidence type="ECO:0000256" key="1">
    <source>
        <dbReference type="ARBA" id="ARBA00004141"/>
    </source>
</evidence>
<dbReference type="AlphaFoldDB" id="A0AAD9VA81"/>
<comment type="caution">
    <text evidence="8">The sequence shown here is derived from an EMBL/GenBank/DDBJ whole genome shotgun (WGS) entry which is preliminary data.</text>
</comment>
<comment type="subcellular location">
    <subcellularLocation>
        <location evidence="1">Membrane</location>
        <topology evidence="1">Multi-pass membrane protein</topology>
    </subcellularLocation>
</comment>
<dbReference type="EMBL" id="JARQWQ010000015">
    <property type="protein sequence ID" value="KAK2566944.1"/>
    <property type="molecule type" value="Genomic_DNA"/>
</dbReference>
<feature type="transmembrane region" description="Helical" evidence="7">
    <location>
        <begin position="192"/>
        <end position="210"/>
    </location>
</feature>
<name>A0AAD9VA81_ACRCE</name>
<keyword evidence="4 7" id="KW-1133">Transmembrane helix</keyword>
<evidence type="ECO:0000256" key="7">
    <source>
        <dbReference type="SAM" id="Phobius"/>
    </source>
</evidence>
<dbReference type="Proteomes" id="UP001249851">
    <property type="component" value="Unassembled WGS sequence"/>
</dbReference>
<sequence length="297" mass="32729">MASQTNDNKVGDNTDVENLSLLQKGGKRKYDPKFRGPIADRSCTDIICCLLFVAYIVGNTCGKGDYRDKKFLLFFDISTCVTKGGSLAEFVSFPSCPTPQVCVSSCPKENQLGTSPEPSDMVCKEGVGEVTKDNKFEFVRQGKCAPYYLASSAVLYRCIPTLVGNLLANGTAVQNRDGQNVTKGAVEGGIKGMILTLVLGFIYIVITRWITGLLVWLSILLVFALLIAGMYCCYSKYKFLEDSGTSQDFQLKFTFDLDVYTNSKETWLVLGQLAKSRHRFFFPLLLGFCSSFCSLGS</sequence>
<organism evidence="8 9">
    <name type="scientific">Acropora cervicornis</name>
    <name type="common">Staghorn coral</name>
    <dbReference type="NCBI Taxonomy" id="6130"/>
    <lineage>
        <taxon>Eukaryota</taxon>
        <taxon>Metazoa</taxon>
        <taxon>Cnidaria</taxon>
        <taxon>Anthozoa</taxon>
        <taxon>Hexacorallia</taxon>
        <taxon>Scleractinia</taxon>
        <taxon>Astrocoeniina</taxon>
        <taxon>Acroporidae</taxon>
        <taxon>Acropora</taxon>
    </lineage>
</organism>
<dbReference type="GO" id="GO:0022857">
    <property type="term" value="F:transmembrane transporter activity"/>
    <property type="evidence" value="ECO:0007669"/>
    <property type="project" value="InterPro"/>
</dbReference>
<evidence type="ECO:0000256" key="4">
    <source>
        <dbReference type="ARBA" id="ARBA00022989"/>
    </source>
</evidence>